<dbReference type="PANTHER" id="PTHR10974:SF1">
    <property type="entry name" value="FI08016P-RELATED"/>
    <property type="match status" value="1"/>
</dbReference>
<dbReference type="OrthoDB" id="413313at2759"/>
<dbReference type="FunFam" id="3.40.720.10:FF:000017">
    <property type="entry name" value="Predicted protein"/>
    <property type="match status" value="1"/>
</dbReference>
<dbReference type="Gene3D" id="3.40.720.10">
    <property type="entry name" value="Alkaline Phosphatase, subunit A"/>
    <property type="match status" value="1"/>
</dbReference>
<keyword evidence="1" id="KW-0812">Transmembrane</keyword>
<organism evidence="2">
    <name type="scientific">Bactrocera latifrons</name>
    <name type="common">Malaysian fruit fly</name>
    <name type="synonym">Chaetodacus latifrons</name>
    <dbReference type="NCBI Taxonomy" id="174628"/>
    <lineage>
        <taxon>Eukaryota</taxon>
        <taxon>Metazoa</taxon>
        <taxon>Ecdysozoa</taxon>
        <taxon>Arthropoda</taxon>
        <taxon>Hexapoda</taxon>
        <taxon>Insecta</taxon>
        <taxon>Pterygota</taxon>
        <taxon>Neoptera</taxon>
        <taxon>Endopterygota</taxon>
        <taxon>Diptera</taxon>
        <taxon>Brachycera</taxon>
        <taxon>Muscomorpha</taxon>
        <taxon>Tephritoidea</taxon>
        <taxon>Tephritidae</taxon>
        <taxon>Bactrocera</taxon>
        <taxon>Bactrocera</taxon>
    </lineage>
</organism>
<dbReference type="InterPro" id="IPR017850">
    <property type="entry name" value="Alkaline_phosphatase_core_sf"/>
</dbReference>
<sequence length="725" mass="86010">MQASHYDKNKLKYHDASYERKYLLDPKYMMKRDLQHYYRYYHSSDKGRFNCKKIIFIILCVCIFGYLFVDYNIRTKIIKFRDRFEFIARIESQYNVSQTYFVNTPGCRIPHFEVTNYRLMQYMGLPPNLTCKKAITRASEVGSRVWWTITDEELMFYYKINDTRNINCNYSPLKHHYKISTSTFGDVVPFKLLFNQSIEIAPEIEFIRVRCSEKHRQYFYEDYHFFAVNKTQPRTNYFAKSEKNKINRRVRRVKKKENFSDYLHERDDDINESTQQLSIMILGIDSVSHLNSLRYMKRTVDYIRKRLNYVEFWGFNKVGDNAYSNLIPLLTGLAADELKLSCTRAKKLHFTECPFIWKRFKDAGYMTSFLEDVARTSLFSMDTIFSHPPTDYYIRPVVMEMENHIGYYYSVSVNLCMGGRRTIDLVLEMIQKLNPFLQKENFFSFFWLASMTHDFIYMPKLLDNDFVNLFEHFQETGILNKTIILLTSDQGLRWGSFHGTYQGMMEERQPLLIAIYPSWFKQRYAEAVANLEINAKRLITAYDVYATFLDLLNLHNLQPSTLKARSKELHDFDTIPRGISLFLPVPETRTCENAGIASYWCTCYQRTEMPTNDVRVQEAARYVVKLINEQLKPYPQCRILYLNSILDAVLLAPHYNIIKEVKDDYANDIYLRLQTKPGLAVFESTVRISGYTKRLTGSITRLNLYGSQSYCINIDTLKMYCYCHR</sequence>
<protein>
    <submittedName>
        <fullName evidence="2">Uncharacterized protein</fullName>
    </submittedName>
</protein>
<dbReference type="EMBL" id="GDHF01017310">
    <property type="protein sequence ID" value="JAI35004.1"/>
    <property type="molecule type" value="Transcribed_RNA"/>
</dbReference>
<feature type="transmembrane region" description="Helical" evidence="1">
    <location>
        <begin position="54"/>
        <end position="73"/>
    </location>
</feature>
<keyword evidence="1" id="KW-1133">Transmembrane helix</keyword>
<evidence type="ECO:0000256" key="1">
    <source>
        <dbReference type="SAM" id="Phobius"/>
    </source>
</evidence>
<dbReference type="AlphaFoldDB" id="A0A0K8V7T8"/>
<gene>
    <name evidence="2" type="ORF">c0_g1_i2</name>
</gene>
<keyword evidence="1" id="KW-0472">Membrane</keyword>
<accession>A0A0K8V7T8</accession>
<evidence type="ECO:0000313" key="2">
    <source>
        <dbReference type="EMBL" id="JAI35004.1"/>
    </source>
</evidence>
<dbReference type="Pfam" id="PF02995">
    <property type="entry name" value="DUF229"/>
    <property type="match status" value="1"/>
</dbReference>
<name>A0A0K8V7T8_BACLA</name>
<dbReference type="InterPro" id="IPR004245">
    <property type="entry name" value="DUF229"/>
</dbReference>
<dbReference type="PANTHER" id="PTHR10974">
    <property type="entry name" value="FI08016P-RELATED"/>
    <property type="match status" value="1"/>
</dbReference>
<proteinExistence type="predicted"/>
<dbReference type="GO" id="GO:0005615">
    <property type="term" value="C:extracellular space"/>
    <property type="evidence" value="ECO:0007669"/>
    <property type="project" value="TreeGrafter"/>
</dbReference>
<reference evidence="2" key="1">
    <citation type="submission" date="2015-06" db="EMBL/GenBank/DDBJ databases">
        <authorList>
            <person name="Hoefler B.C."/>
            <person name="Straight P.D."/>
        </authorList>
    </citation>
    <scope>NUCLEOTIDE SEQUENCE</scope>
</reference>
<dbReference type="SUPFAM" id="SSF53649">
    <property type="entry name" value="Alkaline phosphatase-like"/>
    <property type="match status" value="1"/>
</dbReference>
<dbReference type="CDD" id="cd16021">
    <property type="entry name" value="ALP_like"/>
    <property type="match status" value="1"/>
</dbReference>